<name>A0ACC4WAW7_STRFR</name>
<gene>
    <name evidence="1" type="ORF">ADZ36_15180</name>
</gene>
<dbReference type="EMBL" id="LGSP01000026">
    <property type="protein sequence ID" value="KNE81685.1"/>
    <property type="molecule type" value="Genomic_DNA"/>
</dbReference>
<dbReference type="Proteomes" id="UP000037185">
    <property type="component" value="Unassembled WGS sequence"/>
</dbReference>
<reference evidence="1" key="1">
    <citation type="submission" date="2015-07" db="EMBL/GenBank/DDBJ databases">
        <title>Draft genome sequence of Streptomyces fradiae, a resistant strain to nitron-oligomycin.</title>
        <authorList>
            <person name="Vatlin A.A."/>
            <person name="Bekker O.B."/>
            <person name="Danilenko V.N."/>
        </authorList>
    </citation>
    <scope>NUCLEOTIDE SEQUENCE</scope>
    <source>
        <strain evidence="1">Olg1-1</strain>
    </source>
</reference>
<proteinExistence type="predicted"/>
<protein>
    <submittedName>
        <fullName evidence="1">Molecular chaperone</fullName>
    </submittedName>
</protein>
<keyword evidence="2" id="KW-1185">Reference proteome</keyword>
<comment type="caution">
    <text evidence="1">The sequence shown here is derived from an EMBL/GenBank/DDBJ whole genome shotgun (WGS) entry which is preliminary data.</text>
</comment>
<evidence type="ECO:0000313" key="1">
    <source>
        <dbReference type="EMBL" id="KNE81685.1"/>
    </source>
</evidence>
<accession>A0ACC4WAW7</accession>
<organism evidence="1 2">
    <name type="scientific">Streptomyces fradiae</name>
    <name type="common">Streptomyces roseoflavus</name>
    <dbReference type="NCBI Taxonomy" id="1906"/>
    <lineage>
        <taxon>Bacteria</taxon>
        <taxon>Bacillati</taxon>
        <taxon>Actinomycetota</taxon>
        <taxon>Actinomycetes</taxon>
        <taxon>Kitasatosporales</taxon>
        <taxon>Streptomycetaceae</taxon>
        <taxon>Streptomyces</taxon>
    </lineage>
</organism>
<evidence type="ECO:0000313" key="2">
    <source>
        <dbReference type="Proteomes" id="UP000037185"/>
    </source>
</evidence>
<sequence length="277" mass="31592">MNAPAPLGAALGELPSIGLDELLACAMLQTRVDRKYVLPADALTTLLTRIPADTRVLEIDGERRFAYRSLYFDTPDLVSYRLTAHRRRRRFKVRTRVYEQSDECWLEVKTRGSRDNTVKARLPYTPDDYDTLVPGRRFVDTTLARNRIDGSHRFTFVPTLTTRYHRATLYLPGTNSRVTIDTGLMWQDGDRELRLPHMAVVETKTGSSASPVDRLLWQNKYRPSRISKYATGLAALRPYLPATPWRRTLRRDFREATSAADDTYPSAMELSGACAFG</sequence>